<dbReference type="CDD" id="cd04181">
    <property type="entry name" value="NTP_transferase"/>
    <property type="match status" value="1"/>
</dbReference>
<evidence type="ECO:0000313" key="2">
    <source>
        <dbReference type="EMBL" id="NWJ47988.1"/>
    </source>
</evidence>
<proteinExistence type="predicted"/>
<name>A0A8T7M793_9CHLR</name>
<evidence type="ECO:0000313" key="5">
    <source>
        <dbReference type="Proteomes" id="UP001431572"/>
    </source>
</evidence>
<gene>
    <name evidence="2" type="ORF">HXX08_19205</name>
    <name evidence="3" type="ORF">OZ401_003523</name>
</gene>
<dbReference type="InterPro" id="IPR005835">
    <property type="entry name" value="NTP_transferase_dom"/>
</dbReference>
<dbReference type="RefSeq" id="WP_341471765.1">
    <property type="nucleotide sequence ID" value="NZ_CP128400.1"/>
</dbReference>
<dbReference type="InterPro" id="IPR029044">
    <property type="entry name" value="Nucleotide-diphossugar_trans"/>
</dbReference>
<reference evidence="3" key="2">
    <citation type="journal article" date="2024" name="Nature">
        <title>Anoxygenic phototroph of the Chloroflexota uses a type I reaction centre.</title>
        <authorList>
            <person name="Tsuji J.M."/>
            <person name="Shaw N.A."/>
            <person name="Nagashima S."/>
            <person name="Venkiteswaran J.J."/>
            <person name="Schiff S.L."/>
            <person name="Watanabe T."/>
            <person name="Fukui M."/>
            <person name="Hanada S."/>
            <person name="Tank M."/>
            <person name="Neufeld J.D."/>
        </authorList>
    </citation>
    <scope>NUCLEOTIDE SEQUENCE</scope>
    <source>
        <strain evidence="3">L227-S17</strain>
    </source>
</reference>
<reference evidence="2 4" key="1">
    <citation type="submission" date="2020-06" db="EMBL/GenBank/DDBJ databases">
        <title>Anoxygenic phototrophic Chloroflexota member uses a Type I reaction center.</title>
        <authorList>
            <person name="Tsuji J.M."/>
            <person name="Shaw N.A."/>
            <person name="Nagashima S."/>
            <person name="Venkiteswaran J."/>
            <person name="Schiff S.L."/>
            <person name="Hanada S."/>
            <person name="Tank M."/>
            <person name="Neufeld J.D."/>
        </authorList>
    </citation>
    <scope>NUCLEOTIDE SEQUENCE [LARGE SCALE GENOMIC DNA]</scope>
    <source>
        <strain evidence="2">L227-S17</strain>
    </source>
</reference>
<evidence type="ECO:0000259" key="1">
    <source>
        <dbReference type="Pfam" id="PF00483"/>
    </source>
</evidence>
<feature type="domain" description="Nucleotidyl transferase" evidence="1">
    <location>
        <begin position="5"/>
        <end position="230"/>
    </location>
</feature>
<dbReference type="AlphaFoldDB" id="A0A8T7M793"/>
<dbReference type="PANTHER" id="PTHR22572">
    <property type="entry name" value="SUGAR-1-PHOSPHATE GUANYL TRANSFERASE"/>
    <property type="match status" value="1"/>
</dbReference>
<dbReference type="SUPFAM" id="SSF53448">
    <property type="entry name" value="Nucleotide-diphospho-sugar transferases"/>
    <property type="match status" value="1"/>
</dbReference>
<dbReference type="Gene3D" id="2.160.10.10">
    <property type="entry name" value="Hexapeptide repeat proteins"/>
    <property type="match status" value="1"/>
</dbReference>
<dbReference type="EMBL" id="JACATZ010000003">
    <property type="protein sequence ID" value="NWJ47988.1"/>
    <property type="molecule type" value="Genomic_DNA"/>
</dbReference>
<dbReference type="Proteomes" id="UP001431572">
    <property type="component" value="Chromosome 2"/>
</dbReference>
<organism evidence="2 4">
    <name type="scientific">Candidatus Chlorohelix allophototropha</name>
    <dbReference type="NCBI Taxonomy" id="3003348"/>
    <lineage>
        <taxon>Bacteria</taxon>
        <taxon>Bacillati</taxon>
        <taxon>Chloroflexota</taxon>
        <taxon>Chloroflexia</taxon>
        <taxon>Candidatus Chloroheliales</taxon>
        <taxon>Candidatus Chloroheliaceae</taxon>
        <taxon>Candidatus Chlorohelix</taxon>
    </lineage>
</organism>
<evidence type="ECO:0000313" key="4">
    <source>
        <dbReference type="Proteomes" id="UP000521676"/>
    </source>
</evidence>
<sequence>MKIIIPLAGLGTRLRPHTFSKPKPLVTVAGKPVLGHILDELAILDVEEIIFIVGYLGDQIEKYVSKNYPQYKARYIVQSEMLGQAHAVNLAQDYIQGDVLIIFADTIFKTDLSLLKNLSTDGVIYTKGVEDPSRFGVTELDEHGIITRLVEKPTTFVSNLAVVGIYYFKKSEWLFSAINKQVERNIQLGGEYFLADAISIMIEEKAKFNAFTLEVWEDCGKIDALLLTNRYLLGKLSGEFHKDEYHDSVIVPPVYIAPDAKIERSVIGPYVSIAAGAEVIDSILRDCIINEKAVVKASTLSNSVIGSNASVAGTFHHLNVGDNSEIDYGE</sequence>
<protein>
    <submittedName>
        <fullName evidence="2">NTP transferase domain-containing protein</fullName>
    </submittedName>
</protein>
<dbReference type="Gene3D" id="3.90.550.10">
    <property type="entry name" value="Spore Coat Polysaccharide Biosynthesis Protein SpsA, Chain A"/>
    <property type="match status" value="1"/>
</dbReference>
<evidence type="ECO:0000313" key="3">
    <source>
        <dbReference type="EMBL" id="WJW69893.1"/>
    </source>
</evidence>
<dbReference type="Proteomes" id="UP000521676">
    <property type="component" value="Unassembled WGS sequence"/>
</dbReference>
<keyword evidence="5" id="KW-1185">Reference proteome</keyword>
<accession>A0A8T7M793</accession>
<dbReference type="InterPro" id="IPR050486">
    <property type="entry name" value="Mannose-1P_guanyltransferase"/>
</dbReference>
<keyword evidence="2" id="KW-0808">Transferase</keyword>
<dbReference type="Pfam" id="PF00483">
    <property type="entry name" value="NTP_transferase"/>
    <property type="match status" value="1"/>
</dbReference>
<dbReference type="GO" id="GO:0016740">
    <property type="term" value="F:transferase activity"/>
    <property type="evidence" value="ECO:0007669"/>
    <property type="project" value="UniProtKB-KW"/>
</dbReference>
<dbReference type="EMBL" id="CP128400">
    <property type="protein sequence ID" value="WJW69893.1"/>
    <property type="molecule type" value="Genomic_DNA"/>
</dbReference>